<reference evidence="5 6" key="1">
    <citation type="submission" date="2020-03" db="EMBL/GenBank/DDBJ databases">
        <title>Draft Genome Sequence of Cudoniella acicularis.</title>
        <authorList>
            <person name="Buettner E."/>
            <person name="Kellner H."/>
        </authorList>
    </citation>
    <scope>NUCLEOTIDE SEQUENCE [LARGE SCALE GENOMIC DNA]</scope>
    <source>
        <strain evidence="5 6">DSM 108380</strain>
    </source>
</reference>
<comment type="caution">
    <text evidence="5">The sequence shown here is derived from an EMBL/GenBank/DDBJ whole genome shotgun (WGS) entry which is preliminary data.</text>
</comment>
<evidence type="ECO:0000259" key="4">
    <source>
        <dbReference type="Pfam" id="PF00891"/>
    </source>
</evidence>
<dbReference type="InterPro" id="IPR029063">
    <property type="entry name" value="SAM-dependent_MTases_sf"/>
</dbReference>
<evidence type="ECO:0000256" key="1">
    <source>
        <dbReference type="ARBA" id="ARBA00022603"/>
    </source>
</evidence>
<dbReference type="GO" id="GO:0008171">
    <property type="term" value="F:O-methyltransferase activity"/>
    <property type="evidence" value="ECO:0007669"/>
    <property type="project" value="InterPro"/>
</dbReference>
<keyword evidence="3" id="KW-0949">S-adenosyl-L-methionine</keyword>
<feature type="domain" description="O-methyltransferase C-terminal" evidence="4">
    <location>
        <begin position="199"/>
        <end position="389"/>
    </location>
</feature>
<keyword evidence="2" id="KW-0808">Transferase</keyword>
<dbReference type="EMBL" id="JAAMPI010001185">
    <property type="protein sequence ID" value="KAF4626277.1"/>
    <property type="molecule type" value="Genomic_DNA"/>
</dbReference>
<evidence type="ECO:0000256" key="3">
    <source>
        <dbReference type="ARBA" id="ARBA00022691"/>
    </source>
</evidence>
<dbReference type="Pfam" id="PF00891">
    <property type="entry name" value="Methyltransf_2"/>
    <property type="match status" value="1"/>
</dbReference>
<accession>A0A8H4VXW9</accession>
<dbReference type="CDD" id="cd02440">
    <property type="entry name" value="AdoMet_MTases"/>
    <property type="match status" value="1"/>
</dbReference>
<dbReference type="AlphaFoldDB" id="A0A8H4VXW9"/>
<organism evidence="5 6">
    <name type="scientific">Cudoniella acicularis</name>
    <dbReference type="NCBI Taxonomy" id="354080"/>
    <lineage>
        <taxon>Eukaryota</taxon>
        <taxon>Fungi</taxon>
        <taxon>Dikarya</taxon>
        <taxon>Ascomycota</taxon>
        <taxon>Pezizomycotina</taxon>
        <taxon>Leotiomycetes</taxon>
        <taxon>Helotiales</taxon>
        <taxon>Tricladiaceae</taxon>
        <taxon>Cudoniella</taxon>
    </lineage>
</organism>
<dbReference type="Proteomes" id="UP000566819">
    <property type="component" value="Unassembled WGS sequence"/>
</dbReference>
<dbReference type="GO" id="GO:0032259">
    <property type="term" value="P:methylation"/>
    <property type="evidence" value="ECO:0007669"/>
    <property type="project" value="UniProtKB-KW"/>
</dbReference>
<dbReference type="InterPro" id="IPR036390">
    <property type="entry name" value="WH_DNA-bd_sf"/>
</dbReference>
<sequence length="420" mass="47519">MAPSRIVALAKVIEANTTKLDEYFAKNSLPPPSFEEDAPLMYQFPPDIAVAQEALSAAIDELSWLNQGPIQTIVAKSFATSVGLKTILKYNIHNLVPLETGTTFLELADKTGVPVKKLTRLLRYGMTDHFLREPTPGHVKHTIATKALVLMPILATWAQMGMYEVGPAKMRIVDAVAKWPESEEPQHAGFCLANNTDKPMFEFFEEHPDRMSRFKDAMSFLQTFPGLENSYVLKGFDWASLGKATIVDVGGSHGLVSIDIAKNFPELRFIVQDLPKVIEDAKTKVPAELADRMTFIAHDFFTEQPAKDADIYYFRWILHDWSDKYCIKILKALIPALKPGARIILSERCLEPPCTLPLLQEKWNRDSDITMMATSNSQERDQDDWEELFRITDPKFKLEEIKRMEGAKLDLIIVSLFPET</sequence>
<protein>
    <recommendedName>
        <fullName evidence="4">O-methyltransferase C-terminal domain-containing protein</fullName>
    </recommendedName>
</protein>
<dbReference type="InterPro" id="IPR016461">
    <property type="entry name" value="COMT-like"/>
</dbReference>
<evidence type="ECO:0000313" key="6">
    <source>
        <dbReference type="Proteomes" id="UP000566819"/>
    </source>
</evidence>
<dbReference type="PANTHER" id="PTHR43712">
    <property type="entry name" value="PUTATIVE (AFU_ORTHOLOGUE AFUA_4G14580)-RELATED"/>
    <property type="match status" value="1"/>
</dbReference>
<name>A0A8H4VXW9_9HELO</name>
<gene>
    <name evidence="5" type="ORF">G7Y89_g11881</name>
</gene>
<keyword evidence="1" id="KW-0489">Methyltransferase</keyword>
<dbReference type="SUPFAM" id="SSF46785">
    <property type="entry name" value="Winged helix' DNA-binding domain"/>
    <property type="match status" value="1"/>
</dbReference>
<dbReference type="PROSITE" id="PS51683">
    <property type="entry name" value="SAM_OMT_II"/>
    <property type="match status" value="1"/>
</dbReference>
<evidence type="ECO:0000256" key="2">
    <source>
        <dbReference type="ARBA" id="ARBA00022679"/>
    </source>
</evidence>
<keyword evidence="6" id="KW-1185">Reference proteome</keyword>
<dbReference type="InterPro" id="IPR001077">
    <property type="entry name" value="COMT_C"/>
</dbReference>
<dbReference type="OrthoDB" id="1606438at2759"/>
<proteinExistence type="predicted"/>
<dbReference type="InterPro" id="IPR036388">
    <property type="entry name" value="WH-like_DNA-bd_sf"/>
</dbReference>
<dbReference type="Gene3D" id="3.40.50.150">
    <property type="entry name" value="Vaccinia Virus protein VP39"/>
    <property type="match status" value="1"/>
</dbReference>
<dbReference type="PANTHER" id="PTHR43712:SF16">
    <property type="entry name" value="O-METHYLTRANSFERASE ELCB"/>
    <property type="match status" value="1"/>
</dbReference>
<dbReference type="Gene3D" id="1.10.10.10">
    <property type="entry name" value="Winged helix-like DNA-binding domain superfamily/Winged helix DNA-binding domain"/>
    <property type="match status" value="1"/>
</dbReference>
<evidence type="ECO:0000313" key="5">
    <source>
        <dbReference type="EMBL" id="KAF4626277.1"/>
    </source>
</evidence>
<dbReference type="SUPFAM" id="SSF53335">
    <property type="entry name" value="S-adenosyl-L-methionine-dependent methyltransferases"/>
    <property type="match status" value="1"/>
</dbReference>